<dbReference type="RefSeq" id="WP_289413599.1">
    <property type="nucleotide sequence ID" value="NZ_JAQIBD010000002.1"/>
</dbReference>
<keyword evidence="3" id="KW-1185">Reference proteome</keyword>
<protein>
    <submittedName>
        <fullName evidence="2">Permease</fullName>
    </submittedName>
</protein>
<dbReference type="EMBL" id="JAQIBD010000002">
    <property type="protein sequence ID" value="MDM5271875.1"/>
    <property type="molecule type" value="Genomic_DNA"/>
</dbReference>
<evidence type="ECO:0000313" key="3">
    <source>
        <dbReference type="Proteomes" id="UP001169069"/>
    </source>
</evidence>
<sequence>MTIKGKQKSIGHIMLLIVISLYLLAAFLNPTSAYSALISSLSVLKTVLPILLVVLFLMTFINSYIQPKKISQYLGQKSGLKGWLIAIISGVFSHGPGYVWYPMLSDLRAHGVKDSLIIAFFYARSIKVPWLPMMAGYFGITFTVILSFYILAAAVIQGMIAEKLMLTK</sequence>
<reference evidence="2" key="1">
    <citation type="submission" date="2023-01" db="EMBL/GenBank/DDBJ databases">
        <title>Sulfurovum sp. zt1-1 genome assembly.</title>
        <authorList>
            <person name="Wang J."/>
        </authorList>
    </citation>
    <scope>NUCLEOTIDE SEQUENCE</scope>
    <source>
        <strain evidence="2">Zt1-1</strain>
    </source>
</reference>
<keyword evidence="1" id="KW-1133">Transmembrane helix</keyword>
<proteinExistence type="predicted"/>
<comment type="caution">
    <text evidence="2">The sequence shown here is derived from an EMBL/GenBank/DDBJ whole genome shotgun (WGS) entry which is preliminary data.</text>
</comment>
<feature type="transmembrane region" description="Helical" evidence="1">
    <location>
        <begin position="134"/>
        <end position="156"/>
    </location>
</feature>
<keyword evidence="1" id="KW-0472">Membrane</keyword>
<feature type="transmembrane region" description="Helical" evidence="1">
    <location>
        <begin position="82"/>
        <end position="101"/>
    </location>
</feature>
<dbReference type="Proteomes" id="UP001169069">
    <property type="component" value="Unassembled WGS sequence"/>
</dbReference>
<name>A0ABT7QYE7_9BACT</name>
<evidence type="ECO:0000256" key="1">
    <source>
        <dbReference type="SAM" id="Phobius"/>
    </source>
</evidence>
<gene>
    <name evidence="2" type="ORF">PGH07_06770</name>
</gene>
<organism evidence="2 3">
    <name type="scientific">Sulfurovum zhangzhouensis</name>
    <dbReference type="NCBI Taxonomy" id="3019067"/>
    <lineage>
        <taxon>Bacteria</taxon>
        <taxon>Pseudomonadati</taxon>
        <taxon>Campylobacterota</taxon>
        <taxon>Epsilonproteobacteria</taxon>
        <taxon>Campylobacterales</taxon>
        <taxon>Sulfurovaceae</taxon>
        <taxon>Sulfurovum</taxon>
    </lineage>
</organism>
<feature type="transmembrane region" description="Helical" evidence="1">
    <location>
        <begin position="43"/>
        <end position="61"/>
    </location>
</feature>
<keyword evidence="1" id="KW-0812">Transmembrane</keyword>
<evidence type="ECO:0000313" key="2">
    <source>
        <dbReference type="EMBL" id="MDM5271875.1"/>
    </source>
</evidence>
<accession>A0ABT7QYE7</accession>